<keyword evidence="1" id="KW-0472">Membrane</keyword>
<proteinExistence type="predicted"/>
<feature type="transmembrane region" description="Helical" evidence="1">
    <location>
        <begin position="7"/>
        <end position="26"/>
    </location>
</feature>
<sequence>MISRKLVTAGVIIGGLAAALVMFIAWQYSPQCEFDCEGSVDWRNLLMLGGVSFLQVFVFVVCLVLFIRAIKRL</sequence>
<protein>
    <submittedName>
        <fullName evidence="2">Uncharacterized protein</fullName>
    </submittedName>
</protein>
<keyword evidence="1" id="KW-1133">Transmembrane helix</keyword>
<organism evidence="2 3">
    <name type="scientific">Corallincola luteus</name>
    <dbReference type="NCBI Taxonomy" id="1775177"/>
    <lineage>
        <taxon>Bacteria</taxon>
        <taxon>Pseudomonadati</taxon>
        <taxon>Pseudomonadota</taxon>
        <taxon>Gammaproteobacteria</taxon>
        <taxon>Alteromonadales</taxon>
        <taxon>Psychromonadaceae</taxon>
        <taxon>Corallincola</taxon>
    </lineage>
</organism>
<reference evidence="2 3" key="1">
    <citation type="submission" date="2019-02" db="EMBL/GenBank/DDBJ databases">
        <title>Corallincola luteus sp. nov., a marine bacterium isolated from surface sediment of Bohai Sea in China.</title>
        <authorList>
            <person name="Ren Q."/>
        </authorList>
    </citation>
    <scope>NUCLEOTIDE SEQUENCE [LARGE SCALE GENOMIC DNA]</scope>
    <source>
        <strain evidence="2 3">DASS28</strain>
    </source>
</reference>
<name>A0ABY2AK68_9GAMM</name>
<keyword evidence="3" id="KW-1185">Reference proteome</keyword>
<feature type="transmembrane region" description="Helical" evidence="1">
    <location>
        <begin position="46"/>
        <end position="67"/>
    </location>
</feature>
<evidence type="ECO:0000256" key="1">
    <source>
        <dbReference type="SAM" id="Phobius"/>
    </source>
</evidence>
<gene>
    <name evidence="2" type="ORF">EZV61_13805</name>
</gene>
<dbReference type="Proteomes" id="UP000292554">
    <property type="component" value="Unassembled WGS sequence"/>
</dbReference>
<evidence type="ECO:0000313" key="3">
    <source>
        <dbReference type="Proteomes" id="UP000292554"/>
    </source>
</evidence>
<accession>A0ABY2AK68</accession>
<keyword evidence="1" id="KW-0812">Transmembrane</keyword>
<comment type="caution">
    <text evidence="2">The sequence shown here is derived from an EMBL/GenBank/DDBJ whole genome shotgun (WGS) entry which is preliminary data.</text>
</comment>
<dbReference type="EMBL" id="SJXE01000007">
    <property type="protein sequence ID" value="TCI02427.1"/>
    <property type="molecule type" value="Genomic_DNA"/>
</dbReference>
<dbReference type="RefSeq" id="WP_131416305.1">
    <property type="nucleotide sequence ID" value="NZ_SJXE01000007.1"/>
</dbReference>
<evidence type="ECO:0000313" key="2">
    <source>
        <dbReference type="EMBL" id="TCI02427.1"/>
    </source>
</evidence>